<dbReference type="RefSeq" id="WP_253576777.1">
    <property type="nucleotide sequence ID" value="NZ_CP126026.1"/>
</dbReference>
<proteinExistence type="predicted"/>
<dbReference type="InterPro" id="IPR050953">
    <property type="entry name" value="N4_N6_ade-DNA_methylase"/>
</dbReference>
<dbReference type="GO" id="GO:0032259">
    <property type="term" value="P:methylation"/>
    <property type="evidence" value="ECO:0007669"/>
    <property type="project" value="UniProtKB-KW"/>
</dbReference>
<dbReference type="SUPFAM" id="SSF53335">
    <property type="entry name" value="S-adenosyl-L-methionine-dependent methyltransferases"/>
    <property type="match status" value="1"/>
</dbReference>
<evidence type="ECO:0000256" key="4">
    <source>
        <dbReference type="ARBA" id="ARBA00022691"/>
    </source>
</evidence>
<evidence type="ECO:0000256" key="3">
    <source>
        <dbReference type="ARBA" id="ARBA00022679"/>
    </source>
</evidence>
<dbReference type="GO" id="GO:0009007">
    <property type="term" value="F:site-specific DNA-methyltransferase (adenine-specific) activity"/>
    <property type="evidence" value="ECO:0007669"/>
    <property type="project" value="UniProtKB-EC"/>
</dbReference>
<protein>
    <recommendedName>
        <fullName evidence="1">site-specific DNA-methyltransferase (adenine-specific)</fullName>
        <ecNumber evidence="1">2.1.1.72</ecNumber>
    </recommendedName>
</protein>
<dbReference type="Pfam" id="PF22837">
    <property type="entry name" value="M_Eco57I_C"/>
    <property type="match status" value="1"/>
</dbReference>
<feature type="domain" description="Type II methyltransferase M.Eco57I C-terminal" evidence="6">
    <location>
        <begin position="254"/>
        <end position="471"/>
    </location>
</feature>
<name>A0ABV4FC22_BRAEL</name>
<dbReference type="PRINTS" id="PR00507">
    <property type="entry name" value="N12N6MTFRASE"/>
</dbReference>
<reference evidence="7 8" key="1">
    <citation type="submission" date="2024-07" db="EMBL/GenBank/DDBJ databases">
        <title>Genomic Encyclopedia of Type Strains, Phase V (KMG-V): Genome sequencing to study the core and pangenomes of soil and plant-associated prokaryotes.</title>
        <authorList>
            <person name="Whitman W."/>
        </authorList>
    </citation>
    <scope>NUCLEOTIDE SEQUENCE [LARGE SCALE GENOMIC DNA]</scope>
    <source>
        <strain evidence="7 8">USDA 415</strain>
    </source>
</reference>
<dbReference type="Gene3D" id="3.40.50.150">
    <property type="entry name" value="Vaccinia Virus protein VP39"/>
    <property type="match status" value="1"/>
</dbReference>
<evidence type="ECO:0000313" key="8">
    <source>
        <dbReference type="Proteomes" id="UP001565471"/>
    </source>
</evidence>
<dbReference type="EC" id="2.1.1.72" evidence="1"/>
<gene>
    <name evidence="7" type="ORF">ABIF29_007216</name>
</gene>
<dbReference type="InterPro" id="IPR054520">
    <property type="entry name" value="M_Eco57I_C"/>
</dbReference>
<evidence type="ECO:0000313" key="7">
    <source>
        <dbReference type="EMBL" id="MEY9320417.1"/>
    </source>
</evidence>
<keyword evidence="4" id="KW-0949">S-adenosyl-L-methionine</keyword>
<sequence>MIRDKEAAAVQRLSQKEAGAYFTPDPVVSTLLRWAVRDESDRLLDPSCGDGRFIAGHRNSVGIEQDVDTLETAIARAPWALVHEGDFFAWAAETAERFECAAGNPPFIRYQSFKGDIRARALGLCARLGAGFSGLTSSWAPFLVATAGLLKPGGRMAFVVPAEIGHAPYAAPLLDYLVEHFATVHVVAVREKLFPDLSEDCWLLFADGCGGKTDEIRFSTLSRFAPSARPPRQFVRVSVLEWRSVWKRRLRPFLAADDARDLYRHVVTRGDTRRFGELASIGIGYVSGANDFFHLRPSEVDHWNIPSKFLHASVRNGRALTASRLTDAVVEKWKQADEPLYLLRLPKLNELPSAVVRYLDTDAGRIAQTAYKCRVRDPWYSVPDVQVPDFFLSYMSGVQPSLVRNDANCTCTNSVHSVRIKPDVPSKANLSSWGSDFVQLSCEIEGHPLGGGMLKLEPREATEIALPSRKTLTSLDPRPIQGAIDAMRQWRHYASVA</sequence>
<comment type="caution">
    <text evidence="7">The sequence shown here is derived from an EMBL/GenBank/DDBJ whole genome shotgun (WGS) entry which is preliminary data.</text>
</comment>
<evidence type="ECO:0000256" key="5">
    <source>
        <dbReference type="ARBA" id="ARBA00047942"/>
    </source>
</evidence>
<dbReference type="Proteomes" id="UP001565471">
    <property type="component" value="Unassembled WGS sequence"/>
</dbReference>
<organism evidence="7 8">
    <name type="scientific">Bradyrhizobium elkanii</name>
    <dbReference type="NCBI Taxonomy" id="29448"/>
    <lineage>
        <taxon>Bacteria</taxon>
        <taxon>Pseudomonadati</taxon>
        <taxon>Pseudomonadota</taxon>
        <taxon>Alphaproteobacteria</taxon>
        <taxon>Hyphomicrobiales</taxon>
        <taxon>Nitrobacteraceae</taxon>
        <taxon>Bradyrhizobium</taxon>
    </lineage>
</organism>
<keyword evidence="8" id="KW-1185">Reference proteome</keyword>
<dbReference type="PANTHER" id="PTHR33841">
    <property type="entry name" value="DNA METHYLTRANSFERASE YEEA-RELATED"/>
    <property type="match status" value="1"/>
</dbReference>
<evidence type="ECO:0000256" key="2">
    <source>
        <dbReference type="ARBA" id="ARBA00022603"/>
    </source>
</evidence>
<comment type="catalytic activity">
    <reaction evidence="5">
        <text>a 2'-deoxyadenosine in DNA + S-adenosyl-L-methionine = an N(6)-methyl-2'-deoxyadenosine in DNA + S-adenosyl-L-homocysteine + H(+)</text>
        <dbReference type="Rhea" id="RHEA:15197"/>
        <dbReference type="Rhea" id="RHEA-COMP:12418"/>
        <dbReference type="Rhea" id="RHEA-COMP:12419"/>
        <dbReference type="ChEBI" id="CHEBI:15378"/>
        <dbReference type="ChEBI" id="CHEBI:57856"/>
        <dbReference type="ChEBI" id="CHEBI:59789"/>
        <dbReference type="ChEBI" id="CHEBI:90615"/>
        <dbReference type="ChEBI" id="CHEBI:90616"/>
        <dbReference type="EC" id="2.1.1.72"/>
    </reaction>
</comment>
<evidence type="ECO:0000259" key="6">
    <source>
        <dbReference type="Pfam" id="PF22837"/>
    </source>
</evidence>
<accession>A0ABV4FC22</accession>
<keyword evidence="3 7" id="KW-0808">Transferase</keyword>
<dbReference type="EMBL" id="JBGBZA010000002">
    <property type="protein sequence ID" value="MEY9320417.1"/>
    <property type="molecule type" value="Genomic_DNA"/>
</dbReference>
<keyword evidence="2 7" id="KW-0489">Methyltransferase</keyword>
<dbReference type="PANTHER" id="PTHR33841:SF5">
    <property type="entry name" value="DNA METHYLASE (MODIFICATION METHYLASE) (METHYLTRANSFERASE)-RELATED"/>
    <property type="match status" value="1"/>
</dbReference>
<dbReference type="InterPro" id="IPR029063">
    <property type="entry name" value="SAM-dependent_MTases_sf"/>
</dbReference>
<evidence type="ECO:0000256" key="1">
    <source>
        <dbReference type="ARBA" id="ARBA00011900"/>
    </source>
</evidence>